<keyword evidence="8 12" id="KW-0238">DNA-binding</keyword>
<dbReference type="InterPro" id="IPR036388">
    <property type="entry name" value="WH-like_DNA-bd_sf"/>
</dbReference>
<keyword evidence="6 12" id="KW-0068">Autocatalytic cleavage</keyword>
<evidence type="ECO:0000256" key="11">
    <source>
        <dbReference type="ARBA" id="ARBA00023236"/>
    </source>
</evidence>
<dbReference type="AlphaFoldDB" id="A0A9X8UIP6"/>
<comment type="catalytic activity">
    <reaction evidence="12">
        <text>Hydrolysis of Ala-|-Gly bond in repressor LexA.</text>
        <dbReference type="EC" id="3.4.21.88"/>
    </reaction>
</comment>
<dbReference type="NCBIfam" id="TIGR00498">
    <property type="entry name" value="lexA"/>
    <property type="match status" value="1"/>
</dbReference>
<evidence type="ECO:0000256" key="1">
    <source>
        <dbReference type="ARBA" id="ARBA00007484"/>
    </source>
</evidence>
<dbReference type="FunFam" id="2.10.109.10:FF:000001">
    <property type="entry name" value="LexA repressor"/>
    <property type="match status" value="1"/>
</dbReference>
<dbReference type="InterPro" id="IPR036286">
    <property type="entry name" value="LexA/Signal_pep-like_sf"/>
</dbReference>
<protein>
    <recommendedName>
        <fullName evidence="12">LexA repressor</fullName>
        <ecNumber evidence="12">3.4.21.88</ecNumber>
    </recommendedName>
</protein>
<dbReference type="GO" id="GO:0003677">
    <property type="term" value="F:DNA binding"/>
    <property type="evidence" value="ECO:0007669"/>
    <property type="project" value="UniProtKB-UniRule"/>
</dbReference>
<evidence type="ECO:0000313" key="16">
    <source>
        <dbReference type="EMBL" id="TCL42834.1"/>
    </source>
</evidence>
<dbReference type="InterPro" id="IPR039418">
    <property type="entry name" value="LexA-like"/>
</dbReference>
<feature type="site" description="Cleavage; by autolysis" evidence="12">
    <location>
        <begin position="89"/>
        <end position="90"/>
    </location>
</feature>
<keyword evidence="17" id="KW-1185">Reference proteome</keyword>
<keyword evidence="4 12" id="KW-0227">DNA damage</keyword>
<comment type="caution">
    <text evidence="16">The sequence shown here is derived from an EMBL/GenBank/DDBJ whole genome shotgun (WGS) entry which is preliminary data.</text>
</comment>
<sequence>MGAIGDIHRQVLAFIVENIDNEGYPPSVREICQKLHIKSTSTVHKYLNELEQGGYIRRENAKNRSIRVLHPGGQGTQTLRVPMLGVVTAGSPILAVQETGEYISFETGRYTHDELFALQIKGESMIEAGIFDGDYIVARRTPSAENGDIVVALIEDEATVKEFYREDGHYRLQPRNSTMEPILVSEMSVLGKVVAVLRYLE</sequence>
<dbReference type="InterPro" id="IPR050077">
    <property type="entry name" value="LexA_repressor"/>
</dbReference>
<evidence type="ECO:0000256" key="5">
    <source>
        <dbReference type="ARBA" id="ARBA00022801"/>
    </source>
</evidence>
<dbReference type="Gene3D" id="1.10.10.10">
    <property type="entry name" value="Winged helix-like DNA-binding domain superfamily/Winged helix DNA-binding domain"/>
    <property type="match status" value="1"/>
</dbReference>
<dbReference type="Pfam" id="PF01726">
    <property type="entry name" value="LexA_DNA_bind"/>
    <property type="match status" value="1"/>
</dbReference>
<evidence type="ECO:0000256" key="2">
    <source>
        <dbReference type="ARBA" id="ARBA00022491"/>
    </source>
</evidence>
<evidence type="ECO:0000256" key="9">
    <source>
        <dbReference type="ARBA" id="ARBA00023163"/>
    </source>
</evidence>
<dbReference type="PANTHER" id="PTHR33516:SF2">
    <property type="entry name" value="LEXA REPRESSOR-RELATED"/>
    <property type="match status" value="1"/>
</dbReference>
<dbReference type="GO" id="GO:0009432">
    <property type="term" value="P:SOS response"/>
    <property type="evidence" value="ECO:0007669"/>
    <property type="project" value="UniProtKB-UniRule"/>
</dbReference>
<evidence type="ECO:0000256" key="13">
    <source>
        <dbReference type="RuleBase" id="RU003991"/>
    </source>
</evidence>
<proteinExistence type="inferred from homology"/>
<evidence type="ECO:0000256" key="7">
    <source>
        <dbReference type="ARBA" id="ARBA00023015"/>
    </source>
</evidence>
<feature type="active site" description="For autocatalytic cleavage activity" evidence="12">
    <location>
        <position position="161"/>
    </location>
</feature>
<evidence type="ECO:0000256" key="3">
    <source>
        <dbReference type="ARBA" id="ARBA00022705"/>
    </source>
</evidence>
<keyword evidence="9 12" id="KW-0804">Transcription</keyword>
<dbReference type="Gene3D" id="2.10.109.10">
    <property type="entry name" value="Umud Fragment, subunit A"/>
    <property type="match status" value="1"/>
</dbReference>
<evidence type="ECO:0000259" key="14">
    <source>
        <dbReference type="Pfam" id="PF00717"/>
    </source>
</evidence>
<dbReference type="EC" id="3.4.21.88" evidence="12"/>
<feature type="domain" description="Peptidase S24/S26A/S26B/S26C" evidence="14">
    <location>
        <begin position="82"/>
        <end position="194"/>
    </location>
</feature>
<keyword evidence="2 12" id="KW-0678">Repressor</keyword>
<dbReference type="GO" id="GO:0006508">
    <property type="term" value="P:proteolysis"/>
    <property type="evidence" value="ECO:0007669"/>
    <property type="project" value="InterPro"/>
</dbReference>
<keyword evidence="11 12" id="KW-0742">SOS response</keyword>
<dbReference type="SUPFAM" id="SSF46785">
    <property type="entry name" value="Winged helix' DNA-binding domain"/>
    <property type="match status" value="1"/>
</dbReference>
<reference evidence="16 17" key="1">
    <citation type="submission" date="2019-03" db="EMBL/GenBank/DDBJ databases">
        <title>Genomic Encyclopedia of Type Strains, Phase IV (KMG-IV): sequencing the most valuable type-strain genomes for metagenomic binning, comparative biology and taxonomic classification.</title>
        <authorList>
            <person name="Goeker M."/>
        </authorList>
    </citation>
    <scope>NUCLEOTIDE SEQUENCE [LARGE SCALE GENOMIC DNA]</scope>
    <source>
        <strain evidence="16 17">DSM 100433</strain>
    </source>
</reference>
<dbReference type="InterPro" id="IPR015927">
    <property type="entry name" value="Peptidase_S24_S26A/B/C"/>
</dbReference>
<dbReference type="Pfam" id="PF00717">
    <property type="entry name" value="Peptidase_S24"/>
    <property type="match status" value="1"/>
</dbReference>
<dbReference type="GO" id="GO:0045892">
    <property type="term" value="P:negative regulation of DNA-templated transcription"/>
    <property type="evidence" value="ECO:0007669"/>
    <property type="project" value="UniProtKB-UniRule"/>
</dbReference>
<comment type="function">
    <text evidence="12">Represses a number of genes involved in the response to DNA damage (SOS response), including recA and lexA. In the presence of single-stranded DNA, RecA interacts with LexA causing an autocatalytic cleavage which disrupts the DNA-binding part of LexA, leading to derepression of the SOS regulon and eventually DNA repair.</text>
</comment>
<keyword evidence="5 12" id="KW-0378">Hydrolase</keyword>
<evidence type="ECO:0000256" key="6">
    <source>
        <dbReference type="ARBA" id="ARBA00022813"/>
    </source>
</evidence>
<evidence type="ECO:0000313" key="17">
    <source>
        <dbReference type="Proteomes" id="UP000294682"/>
    </source>
</evidence>
<dbReference type="OrthoDB" id="9802364at2"/>
<keyword evidence="7 12" id="KW-0805">Transcription regulation</keyword>
<evidence type="ECO:0000256" key="4">
    <source>
        <dbReference type="ARBA" id="ARBA00022763"/>
    </source>
</evidence>
<keyword evidence="10 12" id="KW-0234">DNA repair</keyword>
<feature type="DNA-binding region" description="H-T-H motif" evidence="12">
    <location>
        <begin position="28"/>
        <end position="48"/>
    </location>
</feature>
<comment type="similarity">
    <text evidence="1 12 13">Belongs to the peptidase S24 family.</text>
</comment>
<evidence type="ECO:0000256" key="8">
    <source>
        <dbReference type="ARBA" id="ARBA00023125"/>
    </source>
</evidence>
<dbReference type="CDD" id="cd06529">
    <property type="entry name" value="S24_LexA-like"/>
    <property type="match status" value="1"/>
</dbReference>
<accession>A0A9X8UIP6</accession>
<dbReference type="HAMAP" id="MF_00015">
    <property type="entry name" value="LexA"/>
    <property type="match status" value="1"/>
</dbReference>
<evidence type="ECO:0000256" key="12">
    <source>
        <dbReference type="HAMAP-Rule" id="MF_00015"/>
    </source>
</evidence>
<organism evidence="16 17">
    <name type="scientific">Harryflintia acetispora</name>
    <dbReference type="NCBI Taxonomy" id="1849041"/>
    <lineage>
        <taxon>Bacteria</taxon>
        <taxon>Bacillati</taxon>
        <taxon>Bacillota</taxon>
        <taxon>Clostridia</taxon>
        <taxon>Eubacteriales</taxon>
        <taxon>Oscillospiraceae</taxon>
        <taxon>Harryflintia</taxon>
    </lineage>
</organism>
<dbReference type="RefSeq" id="WP_079699856.1">
    <property type="nucleotide sequence ID" value="NZ_JADNAH010000091.1"/>
</dbReference>
<dbReference type="EMBL" id="SLUK01000008">
    <property type="protein sequence ID" value="TCL42834.1"/>
    <property type="molecule type" value="Genomic_DNA"/>
</dbReference>
<comment type="subunit">
    <text evidence="12">Homodimer.</text>
</comment>
<dbReference type="GO" id="GO:0006260">
    <property type="term" value="P:DNA replication"/>
    <property type="evidence" value="ECO:0007669"/>
    <property type="project" value="UniProtKB-UniRule"/>
</dbReference>
<dbReference type="SUPFAM" id="SSF51306">
    <property type="entry name" value="LexA/Signal peptidase"/>
    <property type="match status" value="1"/>
</dbReference>
<evidence type="ECO:0000259" key="15">
    <source>
        <dbReference type="Pfam" id="PF01726"/>
    </source>
</evidence>
<keyword evidence="3 12" id="KW-0235">DNA replication</keyword>
<dbReference type="InterPro" id="IPR006197">
    <property type="entry name" value="Peptidase_S24_LexA"/>
</dbReference>
<evidence type="ECO:0000256" key="10">
    <source>
        <dbReference type="ARBA" id="ARBA00023204"/>
    </source>
</evidence>
<dbReference type="GO" id="GO:0006281">
    <property type="term" value="P:DNA repair"/>
    <property type="evidence" value="ECO:0007669"/>
    <property type="project" value="UniProtKB-UniRule"/>
</dbReference>
<dbReference type="Proteomes" id="UP000294682">
    <property type="component" value="Unassembled WGS sequence"/>
</dbReference>
<dbReference type="GO" id="GO:0004252">
    <property type="term" value="F:serine-type endopeptidase activity"/>
    <property type="evidence" value="ECO:0007669"/>
    <property type="project" value="UniProtKB-UniRule"/>
</dbReference>
<dbReference type="InterPro" id="IPR006199">
    <property type="entry name" value="LexA_DNA-bd_dom"/>
</dbReference>
<dbReference type="InterPro" id="IPR006200">
    <property type="entry name" value="LexA"/>
</dbReference>
<dbReference type="InterPro" id="IPR036390">
    <property type="entry name" value="WH_DNA-bd_sf"/>
</dbReference>
<gene>
    <name evidence="12" type="primary">lexA</name>
    <name evidence="16" type="ORF">EDD78_108149</name>
</gene>
<dbReference type="PANTHER" id="PTHR33516">
    <property type="entry name" value="LEXA REPRESSOR"/>
    <property type="match status" value="1"/>
</dbReference>
<feature type="active site" description="For autocatalytic cleavage activity" evidence="12">
    <location>
        <position position="124"/>
    </location>
</feature>
<name>A0A9X8UIP6_9FIRM</name>
<feature type="domain" description="LexA repressor DNA-binding" evidence="15">
    <location>
        <begin position="9"/>
        <end position="64"/>
    </location>
</feature>
<dbReference type="PRINTS" id="PR00726">
    <property type="entry name" value="LEXASERPTASE"/>
</dbReference>